<keyword evidence="1 5" id="KW-0963">Cytoplasm</keyword>
<evidence type="ECO:0000256" key="3">
    <source>
        <dbReference type="ARBA" id="ARBA00022722"/>
    </source>
</evidence>
<name>A0A2H0RM50_9BACT</name>
<evidence type="ECO:0000256" key="1">
    <source>
        <dbReference type="ARBA" id="ARBA00022490"/>
    </source>
</evidence>
<organism evidence="7 8">
    <name type="scientific">Candidatus Uhrbacteria bacterium CG10_big_fil_rev_8_21_14_0_10_50_16</name>
    <dbReference type="NCBI Taxonomy" id="1975039"/>
    <lineage>
        <taxon>Bacteria</taxon>
        <taxon>Candidatus Uhriibacteriota</taxon>
    </lineage>
</organism>
<reference evidence="7 8" key="1">
    <citation type="submission" date="2017-09" db="EMBL/GenBank/DDBJ databases">
        <title>Depth-based differentiation of microbial function through sediment-hosted aquifers and enrichment of novel symbionts in the deep terrestrial subsurface.</title>
        <authorList>
            <person name="Probst A.J."/>
            <person name="Ladd B."/>
            <person name="Jarett J.K."/>
            <person name="Geller-Mcgrath D.E."/>
            <person name="Sieber C.M."/>
            <person name="Emerson J.B."/>
            <person name="Anantharaman K."/>
            <person name="Thomas B.C."/>
            <person name="Malmstrom R."/>
            <person name="Stieglmeier M."/>
            <person name="Klingl A."/>
            <person name="Woyke T."/>
            <person name="Ryan C.M."/>
            <person name="Banfield J.F."/>
        </authorList>
    </citation>
    <scope>NUCLEOTIDE SEQUENCE [LARGE SCALE GENOMIC DNA]</scope>
    <source>
        <strain evidence="7">CG10_big_fil_rev_8_21_14_0_10_50_16</strain>
    </source>
</reference>
<evidence type="ECO:0000256" key="2">
    <source>
        <dbReference type="ARBA" id="ARBA00022517"/>
    </source>
</evidence>
<evidence type="ECO:0000259" key="6">
    <source>
        <dbReference type="SMART" id="SM00732"/>
    </source>
</evidence>
<dbReference type="InterPro" id="IPR005227">
    <property type="entry name" value="YqgF"/>
</dbReference>
<dbReference type="PANTHER" id="PTHR33317:SF4">
    <property type="entry name" value="POLYNUCLEOTIDYL TRANSFERASE, RIBONUCLEASE H-LIKE SUPERFAMILY PROTEIN"/>
    <property type="match status" value="1"/>
</dbReference>
<dbReference type="Pfam" id="PF03652">
    <property type="entry name" value="RuvX"/>
    <property type="match status" value="1"/>
</dbReference>
<protein>
    <recommendedName>
        <fullName evidence="5">Putative pre-16S rRNA nuclease</fullName>
        <ecNumber evidence="5">3.1.-.-</ecNumber>
    </recommendedName>
</protein>
<comment type="function">
    <text evidence="5">Could be a nuclease involved in processing of the 5'-end of pre-16S rRNA.</text>
</comment>
<feature type="domain" description="YqgF/RNase H-like" evidence="6">
    <location>
        <begin position="2"/>
        <end position="101"/>
    </location>
</feature>
<dbReference type="Proteomes" id="UP000230084">
    <property type="component" value="Unassembled WGS sequence"/>
</dbReference>
<sequence>MKRILGIDLGTKRLGFALGEPVTGMAVPLDVVELNGQDPVQLVADMVREDGYDFIVMGEARTADGEATPMSERAAAFAKELQDATGVTVALVNEHLTSRASDTLAEEAGRSRHDDALAAMLIVQEFLNERP</sequence>
<proteinExistence type="inferred from homology"/>
<dbReference type="SUPFAM" id="SSF53098">
    <property type="entry name" value="Ribonuclease H-like"/>
    <property type="match status" value="1"/>
</dbReference>
<keyword evidence="2 5" id="KW-0690">Ribosome biogenesis</keyword>
<dbReference type="GO" id="GO:0005829">
    <property type="term" value="C:cytosol"/>
    <property type="evidence" value="ECO:0007669"/>
    <property type="project" value="TreeGrafter"/>
</dbReference>
<dbReference type="GO" id="GO:0000967">
    <property type="term" value="P:rRNA 5'-end processing"/>
    <property type="evidence" value="ECO:0007669"/>
    <property type="project" value="UniProtKB-UniRule"/>
</dbReference>
<keyword evidence="3 5" id="KW-0540">Nuclease</keyword>
<dbReference type="GO" id="GO:0004518">
    <property type="term" value="F:nuclease activity"/>
    <property type="evidence" value="ECO:0007669"/>
    <property type="project" value="UniProtKB-KW"/>
</dbReference>
<comment type="subcellular location">
    <subcellularLocation>
        <location evidence="5">Cytoplasm</location>
    </subcellularLocation>
</comment>
<dbReference type="SMART" id="SM00732">
    <property type="entry name" value="YqgFc"/>
    <property type="match status" value="1"/>
</dbReference>
<evidence type="ECO:0000313" key="8">
    <source>
        <dbReference type="Proteomes" id="UP000230084"/>
    </source>
</evidence>
<gene>
    <name evidence="7" type="ORF">COV06_02715</name>
</gene>
<comment type="caution">
    <text evidence="7">The sequence shown here is derived from an EMBL/GenBank/DDBJ whole genome shotgun (WGS) entry which is preliminary data.</text>
</comment>
<keyword evidence="4 5" id="KW-0378">Hydrolase</keyword>
<dbReference type="CDD" id="cd16964">
    <property type="entry name" value="YqgF"/>
    <property type="match status" value="1"/>
</dbReference>
<evidence type="ECO:0000313" key="7">
    <source>
        <dbReference type="EMBL" id="PIR47573.1"/>
    </source>
</evidence>
<dbReference type="EC" id="3.1.-.-" evidence="5"/>
<dbReference type="Gene3D" id="3.30.420.140">
    <property type="entry name" value="YqgF/RNase H-like domain"/>
    <property type="match status" value="1"/>
</dbReference>
<dbReference type="GO" id="GO:0016788">
    <property type="term" value="F:hydrolase activity, acting on ester bonds"/>
    <property type="evidence" value="ECO:0007669"/>
    <property type="project" value="UniProtKB-UniRule"/>
</dbReference>
<accession>A0A2H0RM50</accession>
<dbReference type="InterPro" id="IPR037027">
    <property type="entry name" value="YqgF/RNaseH-like_dom_sf"/>
</dbReference>
<comment type="similarity">
    <text evidence="5">Belongs to the YqgF HJR family.</text>
</comment>
<dbReference type="PANTHER" id="PTHR33317">
    <property type="entry name" value="POLYNUCLEOTIDYL TRANSFERASE, RIBONUCLEASE H-LIKE SUPERFAMILY PROTEIN"/>
    <property type="match status" value="1"/>
</dbReference>
<dbReference type="AlphaFoldDB" id="A0A2H0RM50"/>
<dbReference type="InterPro" id="IPR006641">
    <property type="entry name" value="YqgF/RNaseH-like_dom"/>
</dbReference>
<dbReference type="NCBIfam" id="TIGR00250">
    <property type="entry name" value="RNAse_H_YqgF"/>
    <property type="match status" value="1"/>
</dbReference>
<dbReference type="EMBL" id="PCYM01000005">
    <property type="protein sequence ID" value="PIR47573.1"/>
    <property type="molecule type" value="Genomic_DNA"/>
</dbReference>
<dbReference type="HAMAP" id="MF_00651">
    <property type="entry name" value="Nuclease_YqgF"/>
    <property type="match status" value="1"/>
</dbReference>
<evidence type="ECO:0000256" key="4">
    <source>
        <dbReference type="ARBA" id="ARBA00022801"/>
    </source>
</evidence>
<dbReference type="InterPro" id="IPR012337">
    <property type="entry name" value="RNaseH-like_sf"/>
</dbReference>
<evidence type="ECO:0000256" key="5">
    <source>
        <dbReference type="HAMAP-Rule" id="MF_00651"/>
    </source>
</evidence>